<reference evidence="2" key="1">
    <citation type="submission" date="2013-05" db="EMBL/GenBank/DDBJ databases">
        <authorList>
            <person name="Yim A.K.Y."/>
            <person name="Chan T.F."/>
            <person name="Ji K.M."/>
            <person name="Liu X.Y."/>
            <person name="Zhou J.W."/>
            <person name="Li R.Q."/>
            <person name="Yang K.Y."/>
            <person name="Li J."/>
            <person name="Li M."/>
            <person name="Law P.T.W."/>
            <person name="Wu Y.L."/>
            <person name="Cai Z.L."/>
            <person name="Qin H."/>
            <person name="Bao Y."/>
            <person name="Leung R.K.K."/>
            <person name="Ng P.K.S."/>
            <person name="Zou J."/>
            <person name="Zhong X.J."/>
            <person name="Ran P.X."/>
            <person name="Zhong N.S."/>
            <person name="Liu Z.G."/>
            <person name="Tsui S.K.W."/>
        </authorList>
    </citation>
    <scope>NUCLEOTIDE SEQUENCE</scope>
    <source>
        <strain evidence="2">Derf</strain>
        <tissue evidence="2">Whole organism</tissue>
    </source>
</reference>
<organism evidence="2 3">
    <name type="scientific">Dermatophagoides farinae</name>
    <name type="common">American house dust mite</name>
    <dbReference type="NCBI Taxonomy" id="6954"/>
    <lineage>
        <taxon>Eukaryota</taxon>
        <taxon>Metazoa</taxon>
        <taxon>Ecdysozoa</taxon>
        <taxon>Arthropoda</taxon>
        <taxon>Chelicerata</taxon>
        <taxon>Arachnida</taxon>
        <taxon>Acari</taxon>
        <taxon>Acariformes</taxon>
        <taxon>Sarcoptiformes</taxon>
        <taxon>Astigmata</taxon>
        <taxon>Psoroptidia</taxon>
        <taxon>Analgoidea</taxon>
        <taxon>Pyroglyphidae</taxon>
        <taxon>Dermatophagoidinae</taxon>
        <taxon>Dermatophagoides</taxon>
    </lineage>
</organism>
<dbReference type="EMBL" id="SDOV01000007">
    <property type="protein sequence ID" value="KAH7639846.1"/>
    <property type="molecule type" value="Genomic_DNA"/>
</dbReference>
<name>A0A922HFM0_DERFA</name>
<accession>A0A922HFM0</accession>
<reference evidence="1" key="3">
    <citation type="journal article" date="2021" name="World Allergy Organ. J.">
        <title>Chromosome-level assembly of Dermatophagoides farinae genome and transcriptome reveals two novel allergens Der f 37 and Der f 39.</title>
        <authorList>
            <person name="Chen J."/>
            <person name="Cai Z."/>
            <person name="Fan D."/>
            <person name="Hu J."/>
            <person name="Hou Y."/>
            <person name="He Y."/>
            <person name="Zhang Z."/>
            <person name="Zhao Z."/>
            <person name="Gao P."/>
            <person name="Hu W."/>
            <person name="Sun J."/>
            <person name="Li J."/>
            <person name="Ji K."/>
        </authorList>
    </citation>
    <scope>NUCLEOTIDE SEQUENCE</scope>
    <source>
        <strain evidence="1">JKM2019</strain>
    </source>
</reference>
<comment type="caution">
    <text evidence="2">The sequence shown here is derived from an EMBL/GenBank/DDBJ whole genome shotgun (WGS) entry which is preliminary data.</text>
</comment>
<dbReference type="EMBL" id="ASGP02000009">
    <property type="protein sequence ID" value="KAH9491176.1"/>
    <property type="molecule type" value="Genomic_DNA"/>
</dbReference>
<proteinExistence type="predicted"/>
<reference evidence="1" key="2">
    <citation type="submission" date="2020-06" db="EMBL/GenBank/DDBJ databases">
        <authorList>
            <person name="Ji K."/>
            <person name="Li J."/>
        </authorList>
    </citation>
    <scope>NUCLEOTIDE SEQUENCE</scope>
    <source>
        <strain evidence="1">JKM2019</strain>
        <tissue evidence="1">Whole body</tissue>
    </source>
</reference>
<gene>
    <name evidence="2" type="ORF">DERF_015908</name>
    <name evidence="1" type="ORF">HUG17_3879</name>
</gene>
<keyword evidence="3" id="KW-1185">Reference proteome</keyword>
<protein>
    <submittedName>
        <fullName evidence="2">Uncharacterized protein</fullName>
    </submittedName>
</protein>
<dbReference type="Proteomes" id="UP000828236">
    <property type="component" value="Unassembled WGS sequence"/>
</dbReference>
<dbReference type="Proteomes" id="UP000790347">
    <property type="component" value="Unassembled WGS sequence"/>
</dbReference>
<evidence type="ECO:0000313" key="1">
    <source>
        <dbReference type="EMBL" id="KAH7639846.1"/>
    </source>
</evidence>
<sequence length="235" mass="27245">MMTSKRELANRLDRLENRFESLCSLMNNLLKITDNKDDGNLSSIRQMTSNQLRNRFGEWLFNDSGRWSQINRIIDRPSSTATTISIPMARVAISGGNDDQDQGYKSLSPNIESQRQPTIQQEPIAHNPHHQNVHDGDGNNDQRKKHIIYQLIFETIEPMILAGFLSSDMMLLFNNPLFTIIRTRPEKMIIFLECQHTVQDFLAHCHYDPSKGCWQLSVRNLPPIKITLERSIYYD</sequence>
<reference evidence="2" key="4">
    <citation type="journal article" date="2022" name="Res Sq">
        <title>Comparative Genomics Reveals Insights into the Divergent Evolution of Astigmatic Mites and Household Pest Adaptations.</title>
        <authorList>
            <person name="Xiong Q."/>
            <person name="Wan A.T.-Y."/>
            <person name="Liu X.-Y."/>
            <person name="Fung C.S.-H."/>
            <person name="Xiao X."/>
            <person name="Malainual N."/>
            <person name="Hou J."/>
            <person name="Wang L."/>
            <person name="Wang M."/>
            <person name="Yang K."/>
            <person name="Cui Y."/>
            <person name="Leung E."/>
            <person name="Nong W."/>
            <person name="Shin S.-K."/>
            <person name="Au S."/>
            <person name="Jeong K.Y."/>
            <person name="Chew F.T."/>
            <person name="Hui J."/>
            <person name="Leung T.F."/>
            <person name="Tungtrongchitr A."/>
            <person name="Zhong N."/>
            <person name="Liu Z."/>
            <person name="Tsui S."/>
        </authorList>
    </citation>
    <scope>NUCLEOTIDE SEQUENCE</scope>
    <source>
        <strain evidence="2">Derf</strain>
        <tissue evidence="2">Whole organism</tissue>
    </source>
</reference>
<evidence type="ECO:0000313" key="3">
    <source>
        <dbReference type="Proteomes" id="UP000790347"/>
    </source>
</evidence>
<dbReference type="AlphaFoldDB" id="A0A922HFM0"/>
<evidence type="ECO:0000313" key="2">
    <source>
        <dbReference type="EMBL" id="KAH9491176.1"/>
    </source>
</evidence>